<keyword evidence="5" id="KW-1185">Reference proteome</keyword>
<evidence type="ECO:0000313" key="1">
    <source>
        <dbReference type="EMBL" id="MBB4346959.1"/>
    </source>
</evidence>
<reference evidence="4 5" key="1">
    <citation type="submission" date="2020-08" db="EMBL/GenBank/DDBJ databases">
        <title>Genomic Encyclopedia of Type Strains, Phase IV (KMG-V): Genome sequencing to study the core and pangenomes of soil and plant-associated prokaryotes.</title>
        <authorList>
            <person name="Whitman W."/>
        </authorList>
    </citation>
    <scope>NUCLEOTIDE SEQUENCE [LARGE SCALE GENOMIC DNA]</scope>
    <source>
        <strain evidence="2 5">SEMIA 444</strain>
        <strain evidence="1 4">SEMIA 448</strain>
        <strain evidence="3 6">SEMIA 452</strain>
    </source>
</reference>
<sequence>MLRASLRLREPAAMKKMSLPLKWAVFDKPSCLDLLNKQAEFEDRLPHPELRRVRQRLFGLTACGVVQSYLITISAGGNHRNDVKCSNWIK</sequence>
<dbReference type="EMBL" id="JACIHM010000001">
    <property type="protein sequence ID" value="MBB4445335.1"/>
    <property type="molecule type" value="Genomic_DNA"/>
</dbReference>
<name>A0A7W6UW21_9HYPH</name>
<comment type="caution">
    <text evidence="3">The sequence shown here is derived from an EMBL/GenBank/DDBJ whole genome shotgun (WGS) entry which is preliminary data.</text>
</comment>
<gene>
    <name evidence="2" type="ORF">GGE31_001118</name>
    <name evidence="1" type="ORF">GGE33_000667</name>
    <name evidence="3" type="ORF">GGE35_001117</name>
</gene>
<dbReference type="Proteomes" id="UP000520770">
    <property type="component" value="Unassembled WGS sequence"/>
</dbReference>
<dbReference type="Proteomes" id="UP000524535">
    <property type="component" value="Unassembled WGS sequence"/>
</dbReference>
<proteinExistence type="predicted"/>
<organism evidence="3 6">
    <name type="scientific">Aliirhizobium cellulosilyticum</name>
    <dbReference type="NCBI Taxonomy" id="393664"/>
    <lineage>
        <taxon>Bacteria</taxon>
        <taxon>Pseudomonadati</taxon>
        <taxon>Pseudomonadota</taxon>
        <taxon>Alphaproteobacteria</taxon>
        <taxon>Hyphomicrobiales</taxon>
        <taxon>Rhizobiaceae</taxon>
        <taxon>Aliirhizobium</taxon>
    </lineage>
</organism>
<protein>
    <submittedName>
        <fullName evidence="3">Uncharacterized protein</fullName>
    </submittedName>
</protein>
<evidence type="ECO:0000313" key="3">
    <source>
        <dbReference type="EMBL" id="MBB4445335.1"/>
    </source>
</evidence>
<dbReference type="RefSeq" id="WP_183821219.1">
    <property type="nucleotide sequence ID" value="NZ_JACIGW010000001.1"/>
</dbReference>
<dbReference type="AlphaFoldDB" id="A0A7W6UW21"/>
<dbReference type="EMBL" id="JACIGW010000001">
    <property type="protein sequence ID" value="MBB4346959.1"/>
    <property type="molecule type" value="Genomic_DNA"/>
</dbReference>
<evidence type="ECO:0000313" key="4">
    <source>
        <dbReference type="Proteomes" id="UP000520770"/>
    </source>
</evidence>
<dbReference type="Proteomes" id="UP000576087">
    <property type="component" value="Unassembled WGS sequence"/>
</dbReference>
<evidence type="ECO:0000313" key="2">
    <source>
        <dbReference type="EMBL" id="MBB4410647.1"/>
    </source>
</evidence>
<dbReference type="EMBL" id="JACIGY010000001">
    <property type="protein sequence ID" value="MBB4410647.1"/>
    <property type="molecule type" value="Genomic_DNA"/>
</dbReference>
<evidence type="ECO:0000313" key="6">
    <source>
        <dbReference type="Proteomes" id="UP000576087"/>
    </source>
</evidence>
<evidence type="ECO:0000313" key="5">
    <source>
        <dbReference type="Proteomes" id="UP000524535"/>
    </source>
</evidence>
<accession>A0A7W6UW21</accession>